<protein>
    <submittedName>
        <fullName evidence="4">GDSL esterase/lipase 1</fullName>
    </submittedName>
</protein>
<evidence type="ECO:0000313" key="4">
    <source>
        <dbReference type="EMBL" id="KAF5740556.1"/>
    </source>
</evidence>
<name>A0A7J7D3B6_TRIWF</name>
<comment type="caution">
    <text evidence="4">The sequence shown here is derived from an EMBL/GenBank/DDBJ whole genome shotgun (WGS) entry which is preliminary data.</text>
</comment>
<dbReference type="GO" id="GO:0006629">
    <property type="term" value="P:lipid metabolic process"/>
    <property type="evidence" value="ECO:0007669"/>
    <property type="project" value="InterPro"/>
</dbReference>
<evidence type="ECO:0000256" key="3">
    <source>
        <dbReference type="SAM" id="SignalP"/>
    </source>
</evidence>
<dbReference type="InterPro" id="IPR008265">
    <property type="entry name" value="Lipase_GDSL_AS"/>
</dbReference>
<dbReference type="InterPro" id="IPR001087">
    <property type="entry name" value="GDSL"/>
</dbReference>
<dbReference type="PANTHER" id="PTHR45966:SF1">
    <property type="entry name" value="GDSL ESTERASE_LIPASE 1-RELATED"/>
    <property type="match status" value="1"/>
</dbReference>
<evidence type="ECO:0000256" key="1">
    <source>
        <dbReference type="ARBA" id="ARBA00008668"/>
    </source>
</evidence>
<dbReference type="AlphaFoldDB" id="A0A7J7D3B6"/>
<gene>
    <name evidence="4" type="ORF">HS088_TW11G00630</name>
</gene>
<evidence type="ECO:0000313" key="5">
    <source>
        <dbReference type="Proteomes" id="UP000593562"/>
    </source>
</evidence>
<dbReference type="PROSITE" id="PS01098">
    <property type="entry name" value="LIPASE_GDSL_SER"/>
    <property type="match status" value="1"/>
</dbReference>
<dbReference type="Pfam" id="PF00657">
    <property type="entry name" value="Lipase_GDSL"/>
    <property type="match status" value="1"/>
</dbReference>
<organism evidence="4 5">
    <name type="scientific">Tripterygium wilfordii</name>
    <name type="common">Thunder God vine</name>
    <dbReference type="NCBI Taxonomy" id="458696"/>
    <lineage>
        <taxon>Eukaryota</taxon>
        <taxon>Viridiplantae</taxon>
        <taxon>Streptophyta</taxon>
        <taxon>Embryophyta</taxon>
        <taxon>Tracheophyta</taxon>
        <taxon>Spermatophyta</taxon>
        <taxon>Magnoliopsida</taxon>
        <taxon>eudicotyledons</taxon>
        <taxon>Gunneridae</taxon>
        <taxon>Pentapetalae</taxon>
        <taxon>rosids</taxon>
        <taxon>fabids</taxon>
        <taxon>Celastrales</taxon>
        <taxon>Celastraceae</taxon>
        <taxon>Tripterygium</taxon>
    </lineage>
</organism>
<proteinExistence type="inferred from homology"/>
<feature type="chain" id="PRO_5029586297" evidence="3">
    <location>
        <begin position="27"/>
        <end position="191"/>
    </location>
</feature>
<dbReference type="InterPro" id="IPR044552">
    <property type="entry name" value="GLIP1-5/GLL25"/>
</dbReference>
<accession>A0A7J7D3B6</accession>
<dbReference type="EMBL" id="JAAARO010000011">
    <property type="protein sequence ID" value="KAF5740556.1"/>
    <property type="molecule type" value="Genomic_DNA"/>
</dbReference>
<sequence>MAFNNSYMSVIGVVLLLTTTIGQAEAQPVASRSKKQLHAPLFIFGDSLYDAGNNNYLNTTKPNQASLWPYGETYFKHPTGRYSNGRVIPDFIAQFAGMPLIPPFLQPGLHEYHYGVNFASAGSGALVDTHPGKQPQPLPWIHSNDSQHVVIPVDPNLLPRRPLFGTMTNLPFPKRQPTFIGHLNFGIPFKI</sequence>
<comment type="similarity">
    <text evidence="1">Belongs to the 'GDSL' lipolytic enzyme family.</text>
</comment>
<keyword evidence="2 3" id="KW-0732">Signal</keyword>
<dbReference type="InterPro" id="IPR036514">
    <property type="entry name" value="SGNH_hydro_sf"/>
</dbReference>
<dbReference type="Proteomes" id="UP000593562">
    <property type="component" value="Unassembled WGS sequence"/>
</dbReference>
<keyword evidence="5" id="KW-1185">Reference proteome</keyword>
<dbReference type="InParanoid" id="A0A7J7D3B6"/>
<feature type="signal peptide" evidence="3">
    <location>
        <begin position="1"/>
        <end position="26"/>
    </location>
</feature>
<dbReference type="GO" id="GO:0016298">
    <property type="term" value="F:lipase activity"/>
    <property type="evidence" value="ECO:0007669"/>
    <property type="project" value="InterPro"/>
</dbReference>
<evidence type="ECO:0000256" key="2">
    <source>
        <dbReference type="ARBA" id="ARBA00022729"/>
    </source>
</evidence>
<dbReference type="PANTHER" id="PTHR45966">
    <property type="entry name" value="GDSL-LIKE LIPASE/ACYLHYDROLASE"/>
    <property type="match status" value="1"/>
</dbReference>
<dbReference type="Gene3D" id="3.40.50.1110">
    <property type="entry name" value="SGNH hydrolase"/>
    <property type="match status" value="1"/>
</dbReference>
<reference evidence="4 5" key="1">
    <citation type="journal article" date="2020" name="Nat. Commun.">
        <title>Genome of Tripterygium wilfordii and identification of cytochrome P450 involved in triptolide biosynthesis.</title>
        <authorList>
            <person name="Tu L."/>
            <person name="Su P."/>
            <person name="Zhang Z."/>
            <person name="Gao L."/>
            <person name="Wang J."/>
            <person name="Hu T."/>
            <person name="Zhou J."/>
            <person name="Zhang Y."/>
            <person name="Zhao Y."/>
            <person name="Liu Y."/>
            <person name="Song Y."/>
            <person name="Tong Y."/>
            <person name="Lu Y."/>
            <person name="Yang J."/>
            <person name="Xu C."/>
            <person name="Jia M."/>
            <person name="Peters R.J."/>
            <person name="Huang L."/>
            <person name="Gao W."/>
        </authorList>
    </citation>
    <scope>NUCLEOTIDE SEQUENCE [LARGE SCALE GENOMIC DNA]</scope>
    <source>
        <strain evidence="5">cv. XIE 37</strain>
        <tissue evidence="4">Leaf</tissue>
    </source>
</reference>